<evidence type="ECO:0000313" key="3">
    <source>
        <dbReference type="EMBL" id="KAF2794047.1"/>
    </source>
</evidence>
<dbReference type="Proteomes" id="UP000799757">
    <property type="component" value="Unassembled WGS sequence"/>
</dbReference>
<feature type="region of interest" description="Disordered" evidence="1">
    <location>
        <begin position="1"/>
        <end position="49"/>
    </location>
</feature>
<protein>
    <submittedName>
        <fullName evidence="3">Uncharacterized protein</fullName>
    </submittedName>
</protein>
<feature type="region of interest" description="Disordered" evidence="1">
    <location>
        <begin position="102"/>
        <end position="138"/>
    </location>
</feature>
<accession>A0A6A6XEB9</accession>
<evidence type="ECO:0000256" key="2">
    <source>
        <dbReference type="SAM" id="Phobius"/>
    </source>
</evidence>
<keyword evidence="2" id="KW-1133">Transmembrane helix</keyword>
<feature type="transmembrane region" description="Helical" evidence="2">
    <location>
        <begin position="222"/>
        <end position="244"/>
    </location>
</feature>
<feature type="compositionally biased region" description="Acidic residues" evidence="1">
    <location>
        <begin position="116"/>
        <end position="126"/>
    </location>
</feature>
<feature type="compositionally biased region" description="Polar residues" evidence="1">
    <location>
        <begin position="1"/>
        <end position="26"/>
    </location>
</feature>
<keyword evidence="4" id="KW-1185">Reference proteome</keyword>
<dbReference type="AlphaFoldDB" id="A0A6A6XEB9"/>
<keyword evidence="2" id="KW-0812">Transmembrane</keyword>
<reference evidence="3" key="1">
    <citation type="journal article" date="2020" name="Stud. Mycol.">
        <title>101 Dothideomycetes genomes: a test case for predicting lifestyles and emergence of pathogens.</title>
        <authorList>
            <person name="Haridas S."/>
            <person name="Albert R."/>
            <person name="Binder M."/>
            <person name="Bloem J."/>
            <person name="Labutti K."/>
            <person name="Salamov A."/>
            <person name="Andreopoulos B."/>
            <person name="Baker S."/>
            <person name="Barry K."/>
            <person name="Bills G."/>
            <person name="Bluhm B."/>
            <person name="Cannon C."/>
            <person name="Castanera R."/>
            <person name="Culley D."/>
            <person name="Daum C."/>
            <person name="Ezra D."/>
            <person name="Gonzalez J."/>
            <person name="Henrissat B."/>
            <person name="Kuo A."/>
            <person name="Liang C."/>
            <person name="Lipzen A."/>
            <person name="Lutzoni F."/>
            <person name="Magnuson J."/>
            <person name="Mondo S."/>
            <person name="Nolan M."/>
            <person name="Ohm R."/>
            <person name="Pangilinan J."/>
            <person name="Park H.-J."/>
            <person name="Ramirez L."/>
            <person name="Alfaro M."/>
            <person name="Sun H."/>
            <person name="Tritt A."/>
            <person name="Yoshinaga Y."/>
            <person name="Zwiers L.-H."/>
            <person name="Turgeon B."/>
            <person name="Goodwin S."/>
            <person name="Spatafora J."/>
            <person name="Crous P."/>
            <person name="Grigoriev I."/>
        </authorList>
    </citation>
    <scope>NUCLEOTIDE SEQUENCE</scope>
    <source>
        <strain evidence="3">CBS 109.77</strain>
    </source>
</reference>
<proteinExistence type="predicted"/>
<keyword evidence="2" id="KW-0472">Membrane</keyword>
<evidence type="ECO:0000313" key="4">
    <source>
        <dbReference type="Proteomes" id="UP000799757"/>
    </source>
</evidence>
<name>A0A6A6XEB9_9PLEO</name>
<evidence type="ECO:0000256" key="1">
    <source>
        <dbReference type="SAM" id="MobiDB-lite"/>
    </source>
</evidence>
<organism evidence="3 4">
    <name type="scientific">Melanomma pulvis-pyrius CBS 109.77</name>
    <dbReference type="NCBI Taxonomy" id="1314802"/>
    <lineage>
        <taxon>Eukaryota</taxon>
        <taxon>Fungi</taxon>
        <taxon>Dikarya</taxon>
        <taxon>Ascomycota</taxon>
        <taxon>Pezizomycotina</taxon>
        <taxon>Dothideomycetes</taxon>
        <taxon>Pleosporomycetidae</taxon>
        <taxon>Pleosporales</taxon>
        <taxon>Melanommataceae</taxon>
        <taxon>Melanomma</taxon>
    </lineage>
</organism>
<sequence>MSTHIANRSTSPAPTVAPSFQATVTDGSEEDQEPIPSHTLHQPRPPLHNAFDNAVNKSATARGVDPDLIAQIIAEVKKELLDEIRAVKKLVNEIKSNGVGVASPAAVDHSSKPEEDISQEQDENSEADPGQGNDYTSEEKMEVPSMLSFRYWWNPIGATYHNMLRGFGQNPYKIHGSIYVICAVFLVSAIIVSIARFLYIAFSEDPQASSTQRKKAIAELSGILVIICPFLVQITLFFFPPLLANMEMVESFRRNCARHLLSKERLENEESKTTL</sequence>
<dbReference type="EMBL" id="MU001905">
    <property type="protein sequence ID" value="KAF2794047.1"/>
    <property type="molecule type" value="Genomic_DNA"/>
</dbReference>
<feature type="transmembrane region" description="Helical" evidence="2">
    <location>
        <begin position="178"/>
        <end position="202"/>
    </location>
</feature>
<gene>
    <name evidence="3" type="ORF">K505DRAFT_374911</name>
</gene>